<keyword evidence="11" id="KW-1185">Reference proteome</keyword>
<dbReference type="Proteomes" id="UP000235145">
    <property type="component" value="Unassembled WGS sequence"/>
</dbReference>
<comment type="caution">
    <text evidence="10">The sequence shown here is derived from an EMBL/GenBank/DDBJ whole genome shotgun (WGS) entry which is preliminary data.</text>
</comment>
<feature type="domain" description="BED-type" evidence="9">
    <location>
        <begin position="142"/>
        <end position="201"/>
    </location>
</feature>
<feature type="region of interest" description="Disordered" evidence="8">
    <location>
        <begin position="793"/>
        <end position="818"/>
    </location>
</feature>
<dbReference type="GO" id="GO:0005634">
    <property type="term" value="C:nucleus"/>
    <property type="evidence" value="ECO:0007669"/>
    <property type="project" value="UniProtKB-SubCell"/>
</dbReference>
<dbReference type="GO" id="GO:0046983">
    <property type="term" value="F:protein dimerization activity"/>
    <property type="evidence" value="ECO:0007669"/>
    <property type="project" value="InterPro"/>
</dbReference>
<dbReference type="InterPro" id="IPR007021">
    <property type="entry name" value="DUF659"/>
</dbReference>
<comment type="subcellular location">
    <subcellularLocation>
        <location evidence="1">Nucleus</location>
    </subcellularLocation>
</comment>
<dbReference type="PANTHER" id="PTHR32166:SF121">
    <property type="entry name" value="DUF659 DOMAIN-CONTAINING PROTEIN"/>
    <property type="match status" value="1"/>
</dbReference>
<dbReference type="GO" id="GO:0003677">
    <property type="term" value="F:DNA binding"/>
    <property type="evidence" value="ECO:0007669"/>
    <property type="project" value="UniProtKB-KW"/>
</dbReference>
<dbReference type="Pfam" id="PF05699">
    <property type="entry name" value="Dimer_Tnp_hAT"/>
    <property type="match status" value="1"/>
</dbReference>
<dbReference type="EMBL" id="NBSK02000001">
    <property type="protein sequence ID" value="KAJ0224389.1"/>
    <property type="molecule type" value="Genomic_DNA"/>
</dbReference>
<keyword evidence="6" id="KW-0539">Nucleus</keyword>
<dbReference type="SUPFAM" id="SSF53098">
    <property type="entry name" value="Ribonuclease H-like"/>
    <property type="match status" value="1"/>
</dbReference>
<evidence type="ECO:0000256" key="7">
    <source>
        <dbReference type="PROSITE-ProRule" id="PRU00027"/>
    </source>
</evidence>
<evidence type="ECO:0000259" key="9">
    <source>
        <dbReference type="PROSITE" id="PS50808"/>
    </source>
</evidence>
<dbReference type="InterPro" id="IPR003656">
    <property type="entry name" value="Znf_BED"/>
</dbReference>
<evidence type="ECO:0000256" key="8">
    <source>
        <dbReference type="SAM" id="MobiDB-lite"/>
    </source>
</evidence>
<gene>
    <name evidence="10" type="ORF">LSAT_V11C100003420</name>
</gene>
<feature type="region of interest" description="Disordered" evidence="8">
    <location>
        <begin position="22"/>
        <end position="41"/>
    </location>
</feature>
<evidence type="ECO:0000313" key="10">
    <source>
        <dbReference type="EMBL" id="KAJ0224389.1"/>
    </source>
</evidence>
<sequence length="839" mass="95706">MVPPGHKIDFRFRSSLGNKIARRKQNSKSPPFTGDAASRLHSPATQQVASILRRLHSRSTSFSDDLQSSPAASSSFIVIDFVSLFILNYQLHVKSITVHILLIIIVSRFCDKFVRYGIKGRTTIASTISSSIPFFGQSNVRTKTDIAWEHVTQVVDEKGKKAWICNFCQKVIGGGGINRVKKHLAGIKGEVAACPKVSPEVRFTMQGKLKETAQKEKEKRTTSVTILDDDEEMEEIEMSTVKKGKRKSTSNLHPFFTKGINDPSQPTIKSAMQSKAKIHDVDLAIAMWFYDACIPMNACSSPFFQLMVDKIASIGYGYKAPNYHALRVNLLTDAKKSVSLIIDSLRSQWVDTGCTIMSDGWRDVSQRHLINFLVYCPKGISFLKSVDASDIESNATNLCNLFAEIVEMVGEKNVVQMVTDNAANYKLAGTKLCERYPSITWSPCAAHCLNLVLKDLSELDNVKSLVNLASRWPLNWLRKRPGWKEIIRPGATRFGTVFIALQSLYDHKEDLQAMVISNEFKKMLKVGNAVECKQIVLNEIFWKNCLITVKVMTPLLKLLRLCDSDEKPAIGYVYEGMRRARRGIKELFKKKKELYRPYTNIIDSRWDRMLRKSIYCAAYWLNPVFQYDHANLCKKNEVFQGVLEMVEKTFKGDDVLNITLNLGRFRDAEGTFGRSSAVASRNLTRPDEWWKLFGGDIPVLQKFAIRISSQTASSSGCERNWSVFERIHTKRRNTLEHQRLNDLVFVHYNLRLQNRLKVDMRSYDPVDYENIDKTGFWVVEEEREGELNYDDLENMLDEQEHEPASESQGDHVDHEVDSEFQLLSDREIDAYNTQISQDP</sequence>
<evidence type="ECO:0000256" key="2">
    <source>
        <dbReference type="ARBA" id="ARBA00022723"/>
    </source>
</evidence>
<accession>A0A9R1XWF3</accession>
<dbReference type="InterPro" id="IPR012337">
    <property type="entry name" value="RNaseH-like_sf"/>
</dbReference>
<dbReference type="PROSITE" id="PS50808">
    <property type="entry name" value="ZF_BED"/>
    <property type="match status" value="1"/>
</dbReference>
<evidence type="ECO:0000256" key="6">
    <source>
        <dbReference type="ARBA" id="ARBA00023242"/>
    </source>
</evidence>
<dbReference type="GO" id="GO:0008270">
    <property type="term" value="F:zinc ion binding"/>
    <property type="evidence" value="ECO:0007669"/>
    <property type="project" value="UniProtKB-KW"/>
</dbReference>
<evidence type="ECO:0000313" key="11">
    <source>
        <dbReference type="Proteomes" id="UP000235145"/>
    </source>
</evidence>
<proteinExistence type="predicted"/>
<evidence type="ECO:0000256" key="4">
    <source>
        <dbReference type="ARBA" id="ARBA00022833"/>
    </source>
</evidence>
<dbReference type="Pfam" id="PF04937">
    <property type="entry name" value="DUF659"/>
    <property type="match status" value="1"/>
</dbReference>
<keyword evidence="3 7" id="KW-0863">Zinc-finger</keyword>
<keyword evidence="5" id="KW-0238">DNA-binding</keyword>
<evidence type="ECO:0000256" key="5">
    <source>
        <dbReference type="ARBA" id="ARBA00023125"/>
    </source>
</evidence>
<reference evidence="10 11" key="1">
    <citation type="journal article" date="2017" name="Nat. Commun.">
        <title>Genome assembly with in vitro proximity ligation data and whole-genome triplication in lettuce.</title>
        <authorList>
            <person name="Reyes-Chin-Wo S."/>
            <person name="Wang Z."/>
            <person name="Yang X."/>
            <person name="Kozik A."/>
            <person name="Arikit S."/>
            <person name="Song C."/>
            <person name="Xia L."/>
            <person name="Froenicke L."/>
            <person name="Lavelle D.O."/>
            <person name="Truco M.J."/>
            <person name="Xia R."/>
            <person name="Zhu S."/>
            <person name="Xu C."/>
            <person name="Xu H."/>
            <person name="Xu X."/>
            <person name="Cox K."/>
            <person name="Korf I."/>
            <person name="Meyers B.C."/>
            <person name="Michelmore R.W."/>
        </authorList>
    </citation>
    <scope>NUCLEOTIDE SEQUENCE [LARGE SCALE GENOMIC DNA]</scope>
    <source>
        <strain evidence="11">cv. Salinas</strain>
        <tissue evidence="10">Seedlings</tissue>
    </source>
</reference>
<dbReference type="InterPro" id="IPR008906">
    <property type="entry name" value="HATC_C_dom"/>
</dbReference>
<dbReference type="PANTHER" id="PTHR32166">
    <property type="entry name" value="OSJNBA0013A04.12 PROTEIN"/>
    <property type="match status" value="1"/>
</dbReference>
<protein>
    <recommendedName>
        <fullName evidence="9">BED-type domain-containing protein</fullName>
    </recommendedName>
</protein>
<organism evidence="10 11">
    <name type="scientific">Lactuca sativa</name>
    <name type="common">Garden lettuce</name>
    <dbReference type="NCBI Taxonomy" id="4236"/>
    <lineage>
        <taxon>Eukaryota</taxon>
        <taxon>Viridiplantae</taxon>
        <taxon>Streptophyta</taxon>
        <taxon>Embryophyta</taxon>
        <taxon>Tracheophyta</taxon>
        <taxon>Spermatophyta</taxon>
        <taxon>Magnoliopsida</taxon>
        <taxon>eudicotyledons</taxon>
        <taxon>Gunneridae</taxon>
        <taxon>Pentapetalae</taxon>
        <taxon>asterids</taxon>
        <taxon>campanulids</taxon>
        <taxon>Asterales</taxon>
        <taxon>Asteraceae</taxon>
        <taxon>Cichorioideae</taxon>
        <taxon>Cichorieae</taxon>
        <taxon>Lactucinae</taxon>
        <taxon>Lactuca</taxon>
    </lineage>
</organism>
<keyword evidence="4" id="KW-0862">Zinc</keyword>
<name>A0A9R1XWF3_LACSA</name>
<evidence type="ECO:0000256" key="1">
    <source>
        <dbReference type="ARBA" id="ARBA00004123"/>
    </source>
</evidence>
<evidence type="ECO:0000256" key="3">
    <source>
        <dbReference type="ARBA" id="ARBA00022771"/>
    </source>
</evidence>
<keyword evidence="2" id="KW-0479">Metal-binding</keyword>
<feature type="compositionally biased region" description="Basic and acidic residues" evidence="8">
    <location>
        <begin position="801"/>
        <end position="817"/>
    </location>
</feature>
<dbReference type="AlphaFoldDB" id="A0A9R1XWF3"/>